<sequence>MREQGAMIYHSNIKVLDMSHNNISIINGGFFKPVENSLVTLNLAFNYLQNTSREIFGNFNKLQNLDLSDNFIEYLVPDSFRGTRKLQVLNIRNNYLTELGPDTFKNMPFLRIADFSHNFIRFVPDNLFYSEQMEKLDFSYNQLTKIPVSSLTNIAAMSLCELDISHNNIGVIHSMDLSTRFRRLSRLDLSFNRLVRLEDAAFATLPNLAVLDLSHNSELEVYGRVFIGLEISLIELNLNNISIIQSPDLALPNLKILRLSHNELPSIPPEQAANLTSLRTLDISYNDLTTVPLITYSLHNLQSLSLAGNPISSLSNTSLLGASETLEYLDIAQLPLTTIENGILNKLQTLRTLRLSTYPTLPNFNIPAILDDVDSLRELIIEAPAPKMVKVISKEGFETYQHVQDSASDLRMELYGYLPNKIRSITISGAGFNKLSDGIFDGVQSTALHLKIFNTTLSGLPPNIFQKVGNVFNISIDIDSNNKKLSTIPNPNSAIYPNQPDAVMLTKLNLHYTSLTCDCDLGWIEHWQRKKRQYVCTSNEWSEETLLKSEQSYVNDCDDPYIDDDLRSARCSNKNSEPLLEILKTELECGWSSSSKNNVDIFIIIGFMISFTLFML</sequence>
<dbReference type="PROSITE" id="PS51450">
    <property type="entry name" value="LRR"/>
    <property type="match status" value="5"/>
</dbReference>
<dbReference type="PANTHER" id="PTHR45617:SF169">
    <property type="entry name" value="LRRCT DOMAIN-CONTAINING PROTEIN"/>
    <property type="match status" value="1"/>
</dbReference>
<dbReference type="PANTHER" id="PTHR45617">
    <property type="entry name" value="LEUCINE RICH REPEAT FAMILY PROTEIN"/>
    <property type="match status" value="1"/>
</dbReference>
<dbReference type="Proteomes" id="UP001107558">
    <property type="component" value="Chromosome 1"/>
</dbReference>
<dbReference type="EMBL" id="JADBJN010000001">
    <property type="protein sequence ID" value="KAG5684860.1"/>
    <property type="molecule type" value="Genomic_DNA"/>
</dbReference>
<keyword evidence="1" id="KW-0433">Leucine-rich repeat</keyword>
<dbReference type="OrthoDB" id="1111193at2759"/>
<reference evidence="3" key="1">
    <citation type="submission" date="2021-03" db="EMBL/GenBank/DDBJ databases">
        <title>Chromosome level genome of the anhydrobiotic midge Polypedilum vanderplanki.</title>
        <authorList>
            <person name="Yoshida Y."/>
            <person name="Kikawada T."/>
            <person name="Gusev O."/>
        </authorList>
    </citation>
    <scope>NUCLEOTIDE SEQUENCE</scope>
    <source>
        <strain evidence="3">NIAS01</strain>
        <tissue evidence="3">Whole body or cell culture</tissue>
    </source>
</reference>
<dbReference type="PRINTS" id="PR00019">
    <property type="entry name" value="LEURICHRPT"/>
</dbReference>
<accession>A0A9J6CSI9</accession>
<dbReference type="Pfam" id="PF13855">
    <property type="entry name" value="LRR_8"/>
    <property type="match status" value="3"/>
</dbReference>
<dbReference type="SMART" id="SM00365">
    <property type="entry name" value="LRR_SD22"/>
    <property type="match status" value="6"/>
</dbReference>
<dbReference type="InterPro" id="IPR032675">
    <property type="entry name" value="LRR_dom_sf"/>
</dbReference>
<evidence type="ECO:0000313" key="4">
    <source>
        <dbReference type="Proteomes" id="UP001107558"/>
    </source>
</evidence>
<dbReference type="InterPro" id="IPR003591">
    <property type="entry name" value="Leu-rich_rpt_typical-subtyp"/>
</dbReference>
<comment type="caution">
    <text evidence="3">The sequence shown here is derived from an EMBL/GenBank/DDBJ whole genome shotgun (WGS) entry which is preliminary data.</text>
</comment>
<dbReference type="Gene3D" id="3.80.10.10">
    <property type="entry name" value="Ribonuclease Inhibitor"/>
    <property type="match status" value="4"/>
</dbReference>
<dbReference type="SMART" id="SM00364">
    <property type="entry name" value="LRR_BAC"/>
    <property type="match status" value="5"/>
</dbReference>
<evidence type="ECO:0000256" key="1">
    <source>
        <dbReference type="ARBA" id="ARBA00022614"/>
    </source>
</evidence>
<evidence type="ECO:0000313" key="3">
    <source>
        <dbReference type="EMBL" id="KAG5684860.1"/>
    </source>
</evidence>
<gene>
    <name evidence="3" type="ORF">PVAND_014070</name>
</gene>
<name>A0A9J6CSI9_POLVA</name>
<dbReference type="SUPFAM" id="SSF52058">
    <property type="entry name" value="L domain-like"/>
    <property type="match status" value="2"/>
</dbReference>
<dbReference type="SMART" id="SM00369">
    <property type="entry name" value="LRR_TYP"/>
    <property type="match status" value="11"/>
</dbReference>
<dbReference type="InterPro" id="IPR001611">
    <property type="entry name" value="Leu-rich_rpt"/>
</dbReference>
<keyword evidence="2" id="KW-0677">Repeat</keyword>
<keyword evidence="4" id="KW-1185">Reference proteome</keyword>
<proteinExistence type="predicted"/>
<dbReference type="AlphaFoldDB" id="A0A9J6CSI9"/>
<protein>
    <submittedName>
        <fullName evidence="3">Uncharacterized protein</fullName>
    </submittedName>
</protein>
<organism evidence="3 4">
    <name type="scientific">Polypedilum vanderplanki</name>
    <name type="common">Sleeping chironomid midge</name>
    <dbReference type="NCBI Taxonomy" id="319348"/>
    <lineage>
        <taxon>Eukaryota</taxon>
        <taxon>Metazoa</taxon>
        <taxon>Ecdysozoa</taxon>
        <taxon>Arthropoda</taxon>
        <taxon>Hexapoda</taxon>
        <taxon>Insecta</taxon>
        <taxon>Pterygota</taxon>
        <taxon>Neoptera</taxon>
        <taxon>Endopterygota</taxon>
        <taxon>Diptera</taxon>
        <taxon>Nematocera</taxon>
        <taxon>Chironomoidea</taxon>
        <taxon>Chironomidae</taxon>
        <taxon>Chironominae</taxon>
        <taxon>Polypedilum</taxon>
        <taxon>Polypedilum</taxon>
    </lineage>
</organism>
<evidence type="ECO:0000256" key="2">
    <source>
        <dbReference type="ARBA" id="ARBA00022737"/>
    </source>
</evidence>